<protein>
    <submittedName>
        <fullName evidence="1">Uncharacterized protein</fullName>
    </submittedName>
</protein>
<keyword evidence="2" id="KW-1185">Reference proteome</keyword>
<proteinExistence type="predicted"/>
<sequence length="264" mass="30232">MTDFDSLSSALKDEVMTDIATGFFGARKAIDDERDLFHHVESDLRLAEQRALNTCAQLKALLTSERDLEKLLRLLGVSVEFLERMEDTDPWINMELPFAFTAEGRYKKCVLKTYENMYSAFKSFLHGITYKTTDTFRKFGQTTGYYRYVEWCDDLNERIKKVNRDRSPAHVLSVVRDLDVDTVAKQRAVGAVNVAAGCLPGDDLCLLLVPCEDLKAMELPEIPPLNTQLSDKHTVESILKEYASEIYKRDREKVKQILSTLKKD</sequence>
<dbReference type="RefSeq" id="WP_139296846.1">
    <property type="nucleotide sequence ID" value="NZ_FSRG01000006.1"/>
</dbReference>
<gene>
    <name evidence="1" type="ORF">SAMN02745161_2633</name>
</gene>
<evidence type="ECO:0000313" key="2">
    <source>
        <dbReference type="Proteomes" id="UP000184694"/>
    </source>
</evidence>
<dbReference type="AlphaFoldDB" id="A0A1N6ID23"/>
<organism evidence="1 2">
    <name type="scientific">Halodesulfovibrio marinisediminis DSM 17456</name>
    <dbReference type="NCBI Taxonomy" id="1121457"/>
    <lineage>
        <taxon>Bacteria</taxon>
        <taxon>Pseudomonadati</taxon>
        <taxon>Thermodesulfobacteriota</taxon>
        <taxon>Desulfovibrionia</taxon>
        <taxon>Desulfovibrionales</taxon>
        <taxon>Desulfovibrionaceae</taxon>
        <taxon>Halodesulfovibrio</taxon>
    </lineage>
</organism>
<name>A0A1N6ID23_9BACT</name>
<accession>A0A1N6ID23</accession>
<dbReference type="EMBL" id="FSRG01000006">
    <property type="protein sequence ID" value="SIO29879.1"/>
    <property type="molecule type" value="Genomic_DNA"/>
</dbReference>
<dbReference type="OrthoDB" id="5470186at2"/>
<dbReference type="Proteomes" id="UP000184694">
    <property type="component" value="Unassembled WGS sequence"/>
</dbReference>
<dbReference type="STRING" id="1121457.SAMN02745161_2633"/>
<reference evidence="2" key="1">
    <citation type="submission" date="2016-11" db="EMBL/GenBank/DDBJ databases">
        <authorList>
            <person name="Varghese N."/>
            <person name="Submissions S."/>
        </authorList>
    </citation>
    <scope>NUCLEOTIDE SEQUENCE [LARGE SCALE GENOMIC DNA]</scope>
    <source>
        <strain evidence="2">DSM 17456</strain>
    </source>
</reference>
<evidence type="ECO:0000313" key="1">
    <source>
        <dbReference type="EMBL" id="SIO29879.1"/>
    </source>
</evidence>